<evidence type="ECO:0000256" key="2">
    <source>
        <dbReference type="ARBA" id="ARBA00008711"/>
    </source>
</evidence>
<dbReference type="InterPro" id="IPR014048">
    <property type="entry name" value="MethylDNA_cys_MeTrfase_DNA-bd"/>
</dbReference>
<accession>A0A9X1IFU8</accession>
<dbReference type="Pfam" id="PF01035">
    <property type="entry name" value="DNA_binding_1"/>
    <property type="match status" value="1"/>
</dbReference>
<dbReference type="AlphaFoldDB" id="A0A9X1IFU8"/>
<dbReference type="Proteomes" id="UP001139311">
    <property type="component" value="Unassembled WGS sequence"/>
</dbReference>
<evidence type="ECO:0000256" key="5">
    <source>
        <dbReference type="ARBA" id="ARBA00022679"/>
    </source>
</evidence>
<evidence type="ECO:0000259" key="10">
    <source>
        <dbReference type="Pfam" id="PF01035"/>
    </source>
</evidence>
<dbReference type="CDD" id="cd06445">
    <property type="entry name" value="ATase"/>
    <property type="match status" value="1"/>
</dbReference>
<dbReference type="PANTHER" id="PTHR10815:SF13">
    <property type="entry name" value="METHYLATED-DNA--PROTEIN-CYSTEINE METHYLTRANSFERASE"/>
    <property type="match status" value="1"/>
</dbReference>
<dbReference type="InterPro" id="IPR036631">
    <property type="entry name" value="MGMT_N_sf"/>
</dbReference>
<feature type="domain" description="Methylguanine DNA methyltransferase ribonuclease-like" evidence="11">
    <location>
        <begin position="4"/>
        <end position="67"/>
    </location>
</feature>
<keyword evidence="5 9" id="KW-0808">Transferase</keyword>
<keyword evidence="3 9" id="KW-0963">Cytoplasm</keyword>
<evidence type="ECO:0000313" key="13">
    <source>
        <dbReference type="Proteomes" id="UP001139311"/>
    </source>
</evidence>
<dbReference type="InterPro" id="IPR008332">
    <property type="entry name" value="MethylG_MeTrfase_N"/>
</dbReference>
<dbReference type="GO" id="GO:0005737">
    <property type="term" value="C:cytoplasm"/>
    <property type="evidence" value="ECO:0007669"/>
    <property type="project" value="UniProtKB-SubCell"/>
</dbReference>
<dbReference type="RefSeq" id="WP_226609917.1">
    <property type="nucleotide sequence ID" value="NZ_JAJAQI010000025.1"/>
</dbReference>
<keyword evidence="13" id="KW-1185">Reference proteome</keyword>
<proteinExistence type="inferred from homology"/>
<dbReference type="GO" id="GO:0003908">
    <property type="term" value="F:methylated-DNA-[protein]-cysteine S-methyltransferase activity"/>
    <property type="evidence" value="ECO:0007669"/>
    <property type="project" value="UniProtKB-UniRule"/>
</dbReference>
<gene>
    <name evidence="12" type="ORF">LHA35_16500</name>
</gene>
<evidence type="ECO:0000256" key="3">
    <source>
        <dbReference type="ARBA" id="ARBA00022490"/>
    </source>
</evidence>
<comment type="similarity">
    <text evidence="2 9">Belongs to the MGMT family.</text>
</comment>
<comment type="function">
    <text evidence="9">Involved in the cellular defense against the biological effects of O6-methylguanine (O6-MeG) and O4-methylthymine (O4-MeT) in DNA. Repairs the methylated nucleobase in DNA by stoichiometrically transferring the methyl group to a cysteine residue in the enzyme. This is a suicide reaction: the enzyme is irreversibly inactivated.</text>
</comment>
<dbReference type="GO" id="GO:0032259">
    <property type="term" value="P:methylation"/>
    <property type="evidence" value="ECO:0007669"/>
    <property type="project" value="UniProtKB-KW"/>
</dbReference>
<evidence type="ECO:0000256" key="6">
    <source>
        <dbReference type="ARBA" id="ARBA00022763"/>
    </source>
</evidence>
<dbReference type="Gene3D" id="3.30.160.70">
    <property type="entry name" value="Methylated DNA-protein cysteine methyltransferase domain"/>
    <property type="match status" value="1"/>
</dbReference>
<protein>
    <recommendedName>
        <fullName evidence="9">Methylated-DNA--protein-cysteine methyltransferase</fullName>
        <ecNumber evidence="9">2.1.1.63</ecNumber>
    </recommendedName>
    <alternativeName>
        <fullName evidence="9">6-O-methylguanine-DNA methyltransferase</fullName>
        <shortName evidence="9">MGMT</shortName>
    </alternativeName>
    <alternativeName>
        <fullName evidence="9">O-6-methylguanine-DNA-alkyltransferase</fullName>
    </alternativeName>
</protein>
<keyword evidence="7 9" id="KW-0234">DNA repair</keyword>
<keyword evidence="4 9" id="KW-0489">Methyltransferase</keyword>
<reference evidence="12" key="1">
    <citation type="submission" date="2021-10" db="EMBL/GenBank/DDBJ databases">
        <title>Roseicella aerolatum sp. nov., isolated from aerosols of e-waste dismantling site.</title>
        <authorList>
            <person name="Qin T."/>
        </authorList>
    </citation>
    <scope>NUCLEOTIDE SEQUENCE</scope>
    <source>
        <strain evidence="12">GB24</strain>
    </source>
</reference>
<dbReference type="InterPro" id="IPR023546">
    <property type="entry name" value="MGMT"/>
</dbReference>
<evidence type="ECO:0000256" key="9">
    <source>
        <dbReference type="HAMAP-Rule" id="MF_00772"/>
    </source>
</evidence>
<evidence type="ECO:0000313" key="12">
    <source>
        <dbReference type="EMBL" id="MCB4823334.1"/>
    </source>
</evidence>
<evidence type="ECO:0000256" key="7">
    <source>
        <dbReference type="ARBA" id="ARBA00023204"/>
    </source>
</evidence>
<name>A0A9X1IFU8_9PROT</name>
<comment type="caution">
    <text evidence="12">The sequence shown here is derived from an EMBL/GenBank/DDBJ whole genome shotgun (WGS) entry which is preliminary data.</text>
</comment>
<comment type="catalytic activity">
    <reaction evidence="1 9">
        <text>a 4-O-methyl-thymidine in DNA + L-cysteinyl-[protein] = a thymidine in DNA + S-methyl-L-cysteinyl-[protein]</text>
        <dbReference type="Rhea" id="RHEA:53428"/>
        <dbReference type="Rhea" id="RHEA-COMP:10131"/>
        <dbReference type="Rhea" id="RHEA-COMP:10132"/>
        <dbReference type="Rhea" id="RHEA-COMP:13555"/>
        <dbReference type="Rhea" id="RHEA-COMP:13556"/>
        <dbReference type="ChEBI" id="CHEBI:29950"/>
        <dbReference type="ChEBI" id="CHEBI:82612"/>
        <dbReference type="ChEBI" id="CHEBI:137386"/>
        <dbReference type="ChEBI" id="CHEBI:137387"/>
        <dbReference type="EC" id="2.1.1.63"/>
    </reaction>
</comment>
<evidence type="ECO:0000259" key="11">
    <source>
        <dbReference type="Pfam" id="PF02870"/>
    </source>
</evidence>
<dbReference type="PANTHER" id="PTHR10815">
    <property type="entry name" value="METHYLATED-DNA--PROTEIN-CYSTEINE METHYLTRANSFERASE"/>
    <property type="match status" value="1"/>
</dbReference>
<keyword evidence="6 9" id="KW-0227">DNA damage</keyword>
<dbReference type="GO" id="GO:0006307">
    <property type="term" value="P:DNA alkylation repair"/>
    <property type="evidence" value="ECO:0007669"/>
    <property type="project" value="UniProtKB-UniRule"/>
</dbReference>
<dbReference type="PROSITE" id="PS00374">
    <property type="entry name" value="MGMT"/>
    <property type="match status" value="1"/>
</dbReference>
<dbReference type="InterPro" id="IPR036388">
    <property type="entry name" value="WH-like_DNA-bd_sf"/>
</dbReference>
<dbReference type="InterPro" id="IPR001497">
    <property type="entry name" value="MethylDNA_cys_MeTrfase_AS"/>
</dbReference>
<dbReference type="Gene3D" id="1.10.10.10">
    <property type="entry name" value="Winged helix-like DNA-binding domain superfamily/Winged helix DNA-binding domain"/>
    <property type="match status" value="1"/>
</dbReference>
<feature type="active site" description="Nucleophile; methyl group acceptor" evidence="9">
    <location>
        <position position="122"/>
    </location>
</feature>
<organism evidence="12 13">
    <name type="scientific">Roseicella aerolata</name>
    <dbReference type="NCBI Taxonomy" id="2883479"/>
    <lineage>
        <taxon>Bacteria</taxon>
        <taxon>Pseudomonadati</taxon>
        <taxon>Pseudomonadota</taxon>
        <taxon>Alphaproteobacteria</taxon>
        <taxon>Acetobacterales</taxon>
        <taxon>Roseomonadaceae</taxon>
        <taxon>Roseicella</taxon>
    </lineage>
</organism>
<dbReference type="EMBL" id="JAJAQI010000025">
    <property type="protein sequence ID" value="MCB4823334.1"/>
    <property type="molecule type" value="Genomic_DNA"/>
</dbReference>
<dbReference type="FunFam" id="1.10.10.10:FF:000214">
    <property type="entry name" value="Methylated-DNA--protein-cysteine methyltransferase"/>
    <property type="match status" value="1"/>
</dbReference>
<dbReference type="InterPro" id="IPR036217">
    <property type="entry name" value="MethylDNA_cys_MeTrfase_DNAb"/>
</dbReference>
<dbReference type="EC" id="2.1.1.63" evidence="9"/>
<comment type="catalytic activity">
    <reaction evidence="8 9">
        <text>a 6-O-methyl-2'-deoxyguanosine in DNA + L-cysteinyl-[protein] = S-methyl-L-cysteinyl-[protein] + a 2'-deoxyguanosine in DNA</text>
        <dbReference type="Rhea" id="RHEA:24000"/>
        <dbReference type="Rhea" id="RHEA-COMP:10131"/>
        <dbReference type="Rhea" id="RHEA-COMP:10132"/>
        <dbReference type="Rhea" id="RHEA-COMP:11367"/>
        <dbReference type="Rhea" id="RHEA-COMP:11368"/>
        <dbReference type="ChEBI" id="CHEBI:29950"/>
        <dbReference type="ChEBI" id="CHEBI:82612"/>
        <dbReference type="ChEBI" id="CHEBI:85445"/>
        <dbReference type="ChEBI" id="CHEBI:85448"/>
        <dbReference type="EC" id="2.1.1.63"/>
    </reaction>
</comment>
<evidence type="ECO:0000256" key="8">
    <source>
        <dbReference type="ARBA" id="ARBA00049348"/>
    </source>
</evidence>
<feature type="domain" description="Methylated-DNA-[protein]-cysteine S-methyltransferase DNA binding" evidence="10">
    <location>
        <begin position="72"/>
        <end position="152"/>
    </location>
</feature>
<dbReference type="SUPFAM" id="SSF46767">
    <property type="entry name" value="Methylated DNA-protein cysteine methyltransferase, C-terminal domain"/>
    <property type="match status" value="1"/>
</dbReference>
<dbReference type="SUPFAM" id="SSF53155">
    <property type="entry name" value="Methylated DNA-protein cysteine methyltransferase domain"/>
    <property type="match status" value="1"/>
</dbReference>
<dbReference type="NCBIfam" id="TIGR00589">
    <property type="entry name" value="ogt"/>
    <property type="match status" value="1"/>
</dbReference>
<evidence type="ECO:0000256" key="1">
    <source>
        <dbReference type="ARBA" id="ARBA00001286"/>
    </source>
</evidence>
<dbReference type="Pfam" id="PF02870">
    <property type="entry name" value="Methyltransf_1N"/>
    <property type="match status" value="1"/>
</dbReference>
<dbReference type="HAMAP" id="MF_00772">
    <property type="entry name" value="OGT"/>
    <property type="match status" value="1"/>
</dbReference>
<comment type="miscellaneous">
    <text evidence="9">This enzyme catalyzes only one turnover and therefore is not strictly catalytic. According to one definition, an enzyme is a biocatalyst that acts repeatedly and over many reaction cycles.</text>
</comment>
<evidence type="ECO:0000256" key="4">
    <source>
        <dbReference type="ARBA" id="ARBA00022603"/>
    </source>
</evidence>
<sequence>MPHITIHTPLGELTVFEEDGAIIALDWGRGVAPAGAGEPPTPLLREAAAQLHDYFDGQRTQFDLPLNPHGSEFRRKVWDALRRIPPGETRSYLDIAREIGCRSPRAIGQANGDNPIPIIIPCHRVVAADGSLGGYSGGDGAATKRYLLALEARSRAGAGAGELPLMQPQGGATVQGTSR</sequence>
<comment type="subcellular location">
    <subcellularLocation>
        <location evidence="9">Cytoplasm</location>
    </subcellularLocation>
</comment>